<dbReference type="InterPro" id="IPR038441">
    <property type="entry name" value="THAP_Znf_sf"/>
</dbReference>
<keyword evidence="3" id="KW-0862">Zinc</keyword>
<keyword evidence="1" id="KW-0479">Metal-binding</keyword>
<evidence type="ECO:0000259" key="6">
    <source>
        <dbReference type="PROSITE" id="PS50950"/>
    </source>
</evidence>
<name>A0ABD2WYN1_9HYME</name>
<proteinExistence type="predicted"/>
<gene>
    <name evidence="7" type="ORF">TKK_008295</name>
</gene>
<keyword evidence="4 5" id="KW-0238">DNA-binding</keyword>
<comment type="caution">
    <text evidence="7">The sequence shown here is derived from an EMBL/GenBank/DDBJ whole genome shotgun (WGS) entry which is preliminary data.</text>
</comment>
<dbReference type="PANTHER" id="PTHR46927">
    <property type="entry name" value="AGAP005574-PA"/>
    <property type="match status" value="1"/>
</dbReference>
<evidence type="ECO:0000256" key="2">
    <source>
        <dbReference type="ARBA" id="ARBA00022771"/>
    </source>
</evidence>
<reference evidence="7 8" key="1">
    <citation type="journal article" date="2024" name="bioRxiv">
        <title>A reference genome for Trichogramma kaykai: A tiny desert-dwelling parasitoid wasp with competing sex-ratio distorters.</title>
        <authorList>
            <person name="Culotta J."/>
            <person name="Lindsey A.R."/>
        </authorList>
    </citation>
    <scope>NUCLEOTIDE SEQUENCE [LARGE SCALE GENOMIC DNA]</scope>
    <source>
        <strain evidence="7 8">KSX58</strain>
    </source>
</reference>
<dbReference type="InterPro" id="IPR006612">
    <property type="entry name" value="THAP_Znf"/>
</dbReference>
<dbReference type="GO" id="GO:0003677">
    <property type="term" value="F:DNA binding"/>
    <property type="evidence" value="ECO:0007669"/>
    <property type="project" value="UniProtKB-UniRule"/>
</dbReference>
<sequence length="241" mass="27857">MPGLRCTVAVCNNSYEKTKKAGMNIRYHTFPKKQPLKNIWIQKCRRAGRWNPNSCHVCSIHFTDDDYKPSVQSELLDSPSVGKKRLKPTAVPSLFLTEPPPIKFKGPYASGTRMKLFNGDYFEANDKDDNSSTPDYNRQDECIDKNIKNQVTSAATEHVVCEVQVNYDNQNERIDSTFENRDMKMKNQSTQTDFVEIYKLLKDKIEDLECQIGKFNSKYKKLLFRNRSLENILYKVASSSK</sequence>
<dbReference type="PANTHER" id="PTHR46927:SF3">
    <property type="entry name" value="THAP-TYPE DOMAIN-CONTAINING PROTEIN"/>
    <property type="match status" value="1"/>
</dbReference>
<dbReference type="GO" id="GO:0008270">
    <property type="term" value="F:zinc ion binding"/>
    <property type="evidence" value="ECO:0007669"/>
    <property type="project" value="UniProtKB-KW"/>
</dbReference>
<keyword evidence="8" id="KW-1185">Reference proteome</keyword>
<evidence type="ECO:0000256" key="1">
    <source>
        <dbReference type="ARBA" id="ARBA00022723"/>
    </source>
</evidence>
<protein>
    <recommendedName>
        <fullName evidence="6">THAP-type domain-containing protein</fullName>
    </recommendedName>
</protein>
<dbReference type="SUPFAM" id="SSF57716">
    <property type="entry name" value="Glucocorticoid receptor-like (DNA-binding domain)"/>
    <property type="match status" value="1"/>
</dbReference>
<dbReference type="Proteomes" id="UP001627154">
    <property type="component" value="Unassembled WGS sequence"/>
</dbReference>
<evidence type="ECO:0000256" key="3">
    <source>
        <dbReference type="ARBA" id="ARBA00022833"/>
    </source>
</evidence>
<dbReference type="Gene3D" id="6.20.210.20">
    <property type="entry name" value="THAP domain"/>
    <property type="match status" value="1"/>
</dbReference>
<organism evidence="7 8">
    <name type="scientific">Trichogramma kaykai</name>
    <dbReference type="NCBI Taxonomy" id="54128"/>
    <lineage>
        <taxon>Eukaryota</taxon>
        <taxon>Metazoa</taxon>
        <taxon>Ecdysozoa</taxon>
        <taxon>Arthropoda</taxon>
        <taxon>Hexapoda</taxon>
        <taxon>Insecta</taxon>
        <taxon>Pterygota</taxon>
        <taxon>Neoptera</taxon>
        <taxon>Endopterygota</taxon>
        <taxon>Hymenoptera</taxon>
        <taxon>Apocrita</taxon>
        <taxon>Proctotrupomorpha</taxon>
        <taxon>Chalcidoidea</taxon>
        <taxon>Trichogrammatidae</taxon>
        <taxon>Trichogramma</taxon>
    </lineage>
</organism>
<evidence type="ECO:0000313" key="7">
    <source>
        <dbReference type="EMBL" id="KAL3398080.1"/>
    </source>
</evidence>
<dbReference type="PROSITE" id="PS50950">
    <property type="entry name" value="ZF_THAP"/>
    <property type="match status" value="1"/>
</dbReference>
<accession>A0ABD2WYN1</accession>
<evidence type="ECO:0000313" key="8">
    <source>
        <dbReference type="Proteomes" id="UP001627154"/>
    </source>
</evidence>
<evidence type="ECO:0000256" key="4">
    <source>
        <dbReference type="ARBA" id="ARBA00023125"/>
    </source>
</evidence>
<evidence type="ECO:0000256" key="5">
    <source>
        <dbReference type="PROSITE-ProRule" id="PRU00309"/>
    </source>
</evidence>
<feature type="domain" description="THAP-type" evidence="6">
    <location>
        <begin position="1"/>
        <end position="95"/>
    </location>
</feature>
<dbReference type="SMART" id="SM00692">
    <property type="entry name" value="DM3"/>
    <property type="match status" value="1"/>
</dbReference>
<keyword evidence="2 5" id="KW-0863">Zinc-finger</keyword>
<dbReference type="InterPro" id="IPR052224">
    <property type="entry name" value="THAP_domain_protein"/>
</dbReference>
<dbReference type="EMBL" id="JBJJXI010000060">
    <property type="protein sequence ID" value="KAL3398080.1"/>
    <property type="molecule type" value="Genomic_DNA"/>
</dbReference>
<dbReference type="AlphaFoldDB" id="A0ABD2WYN1"/>
<dbReference type="SMART" id="SM00980">
    <property type="entry name" value="THAP"/>
    <property type="match status" value="1"/>
</dbReference>
<dbReference type="Pfam" id="PF05485">
    <property type="entry name" value="THAP"/>
    <property type="match status" value="1"/>
</dbReference>